<evidence type="ECO:0000313" key="2">
    <source>
        <dbReference type="EMBL" id="CAD5224883.1"/>
    </source>
</evidence>
<accession>A0A811L976</accession>
<dbReference type="OrthoDB" id="10668502at2759"/>
<feature type="compositionally biased region" description="Polar residues" evidence="1">
    <location>
        <begin position="132"/>
        <end position="151"/>
    </location>
</feature>
<protein>
    <submittedName>
        <fullName evidence="2">Uncharacterized protein</fullName>
    </submittedName>
</protein>
<dbReference type="EMBL" id="CAJFDH010000005">
    <property type="protein sequence ID" value="CAD5224883.1"/>
    <property type="molecule type" value="Genomic_DNA"/>
</dbReference>
<dbReference type="AlphaFoldDB" id="A0A811L976"/>
<gene>
    <name evidence="2" type="ORF">BOKJ2_LOCUS11301</name>
</gene>
<reference evidence="2" key="1">
    <citation type="submission" date="2020-09" db="EMBL/GenBank/DDBJ databases">
        <authorList>
            <person name="Kikuchi T."/>
        </authorList>
    </citation>
    <scope>NUCLEOTIDE SEQUENCE</scope>
    <source>
        <strain evidence="2">SH1</strain>
    </source>
</reference>
<dbReference type="Proteomes" id="UP000614601">
    <property type="component" value="Unassembled WGS sequence"/>
</dbReference>
<feature type="compositionally biased region" description="Low complexity" evidence="1">
    <location>
        <begin position="152"/>
        <end position="184"/>
    </location>
</feature>
<evidence type="ECO:0000256" key="1">
    <source>
        <dbReference type="SAM" id="MobiDB-lite"/>
    </source>
</evidence>
<sequence>MSARQWADLQVSKALNRVESMLSQLTLDESEKKRQKRYRHEKIRIATRQLKRHRTDFLPEPKPQSPKPIYKLEVEPCKPSVTSTSSKMSVFYPTRPHPTPPLEPSPVQAVPPPQLTSPVQARPPAQLAPPVEQTSRHCSIPRQLTSSEPSLQPTTRPTSSRQPTSPRPSIQPTSPHHSTPTQSQPNPPQSPLEPTSTLIVLHPSSETQHTITLPGMLDARRHRTYILPEPRSENPRHVYDSDFEVREPSSSTCSNMSGLEAFSGSRDDVNNEVTVYEYPPIEIKSKTDNFCVRLTVPVKDENNQFKKYQIGCRLKEGREIQQISIDDALFEQ</sequence>
<keyword evidence="3" id="KW-1185">Reference proteome</keyword>
<feature type="compositionally biased region" description="Pro residues" evidence="1">
    <location>
        <begin position="95"/>
        <end position="115"/>
    </location>
</feature>
<proteinExistence type="predicted"/>
<organism evidence="2 3">
    <name type="scientific">Bursaphelenchus okinawaensis</name>
    <dbReference type="NCBI Taxonomy" id="465554"/>
    <lineage>
        <taxon>Eukaryota</taxon>
        <taxon>Metazoa</taxon>
        <taxon>Ecdysozoa</taxon>
        <taxon>Nematoda</taxon>
        <taxon>Chromadorea</taxon>
        <taxon>Rhabditida</taxon>
        <taxon>Tylenchina</taxon>
        <taxon>Tylenchomorpha</taxon>
        <taxon>Aphelenchoidea</taxon>
        <taxon>Aphelenchoididae</taxon>
        <taxon>Bursaphelenchus</taxon>
    </lineage>
</organism>
<name>A0A811L976_9BILA</name>
<evidence type="ECO:0000313" key="3">
    <source>
        <dbReference type="Proteomes" id="UP000614601"/>
    </source>
</evidence>
<comment type="caution">
    <text evidence="2">The sequence shown here is derived from an EMBL/GenBank/DDBJ whole genome shotgun (WGS) entry which is preliminary data.</text>
</comment>
<dbReference type="Proteomes" id="UP000783686">
    <property type="component" value="Unassembled WGS sequence"/>
</dbReference>
<feature type="region of interest" description="Disordered" evidence="1">
    <location>
        <begin position="51"/>
        <end position="195"/>
    </location>
</feature>
<dbReference type="EMBL" id="CAJFCW020000005">
    <property type="protein sequence ID" value="CAG9120293.1"/>
    <property type="molecule type" value="Genomic_DNA"/>
</dbReference>